<sequence>MGGVHEDFGAVVEAMAKDTIIDGIIIFLLVMALVGFIEAQWPDEPETESICAFPCEFQGPVYKLPVKSAKYEYLKTIKRKGG</sequence>
<dbReference type="AlphaFoldDB" id="A0A6M3LHF1"/>
<keyword evidence="1" id="KW-1133">Transmembrane helix</keyword>
<reference evidence="2" key="1">
    <citation type="submission" date="2020-03" db="EMBL/GenBank/DDBJ databases">
        <title>The deep terrestrial virosphere.</title>
        <authorList>
            <person name="Holmfeldt K."/>
            <person name="Nilsson E."/>
            <person name="Simone D."/>
            <person name="Lopez-Fernandez M."/>
            <person name="Wu X."/>
            <person name="de Brujin I."/>
            <person name="Lundin D."/>
            <person name="Andersson A."/>
            <person name="Bertilsson S."/>
            <person name="Dopson M."/>
        </authorList>
    </citation>
    <scope>NUCLEOTIDE SEQUENCE</scope>
    <source>
        <strain evidence="2">MM415B04694</strain>
    </source>
</reference>
<organism evidence="2">
    <name type="scientific">viral metagenome</name>
    <dbReference type="NCBI Taxonomy" id="1070528"/>
    <lineage>
        <taxon>unclassified sequences</taxon>
        <taxon>metagenomes</taxon>
        <taxon>organismal metagenomes</taxon>
    </lineage>
</organism>
<protein>
    <submittedName>
        <fullName evidence="2">Uncharacterized protein</fullName>
    </submittedName>
</protein>
<evidence type="ECO:0000313" key="2">
    <source>
        <dbReference type="EMBL" id="QJA92425.1"/>
    </source>
</evidence>
<feature type="transmembrane region" description="Helical" evidence="1">
    <location>
        <begin position="20"/>
        <end position="37"/>
    </location>
</feature>
<keyword evidence="1" id="KW-0812">Transmembrane</keyword>
<name>A0A6M3LHF1_9ZZZZ</name>
<evidence type="ECO:0000256" key="1">
    <source>
        <dbReference type="SAM" id="Phobius"/>
    </source>
</evidence>
<proteinExistence type="predicted"/>
<dbReference type="EMBL" id="MT143065">
    <property type="protein sequence ID" value="QJA92425.1"/>
    <property type="molecule type" value="Genomic_DNA"/>
</dbReference>
<gene>
    <name evidence="2" type="ORF">MM415B04694_0014</name>
</gene>
<accession>A0A6M3LHF1</accession>
<keyword evidence="1" id="KW-0472">Membrane</keyword>